<dbReference type="Pfam" id="PF03721">
    <property type="entry name" value="UDPG_MGDP_dh_N"/>
    <property type="match status" value="1"/>
</dbReference>
<evidence type="ECO:0000313" key="7">
    <source>
        <dbReference type="EMBL" id="TWL24223.1"/>
    </source>
</evidence>
<dbReference type="GO" id="GO:0000271">
    <property type="term" value="P:polysaccharide biosynthetic process"/>
    <property type="evidence" value="ECO:0007669"/>
    <property type="project" value="InterPro"/>
</dbReference>
<protein>
    <submittedName>
        <fullName evidence="6">Nucleotide sugar dehydrogenase</fullName>
    </submittedName>
    <submittedName>
        <fullName evidence="7">UDP-N-acetyl-D-glucosamine 6-dehydrogenase</fullName>
    </submittedName>
</protein>
<organism evidence="7 8">
    <name type="scientific">Bacillus licheniformis</name>
    <dbReference type="NCBI Taxonomy" id="1402"/>
    <lineage>
        <taxon>Bacteria</taxon>
        <taxon>Bacillati</taxon>
        <taxon>Bacillota</taxon>
        <taxon>Bacilli</taxon>
        <taxon>Bacillales</taxon>
        <taxon>Bacillaceae</taxon>
        <taxon>Bacillus</taxon>
    </lineage>
</organism>
<dbReference type="InterPro" id="IPR028359">
    <property type="entry name" value="UDP_ManNAc/GlcNAc_DH"/>
</dbReference>
<dbReference type="PANTHER" id="PTHR43491">
    <property type="entry name" value="UDP-N-ACETYL-D-MANNOSAMINE DEHYDROGENASE"/>
    <property type="match status" value="1"/>
</dbReference>
<dbReference type="Proteomes" id="UP000435910">
    <property type="component" value="Unassembled WGS sequence"/>
</dbReference>
<dbReference type="Pfam" id="PF03720">
    <property type="entry name" value="UDPG_MGDP_dh_C"/>
    <property type="match status" value="1"/>
</dbReference>
<evidence type="ECO:0000256" key="2">
    <source>
        <dbReference type="ARBA" id="ARBA00023027"/>
    </source>
</evidence>
<proteinExistence type="inferred from homology"/>
<dbReference type="InterPro" id="IPR008927">
    <property type="entry name" value="6-PGluconate_DH-like_C_sf"/>
</dbReference>
<keyword evidence="4" id="KW-0472">Membrane</keyword>
<keyword evidence="1" id="KW-0560">Oxidoreductase</keyword>
<name>A0A415J470_BACLI</name>
<dbReference type="InterPro" id="IPR036291">
    <property type="entry name" value="NAD(P)-bd_dom_sf"/>
</dbReference>
<sequence length="431" mass="47055">MSKQEIHNETIAVIGLGFVGLPLAMLLISKGMRVIGVDLDKKKVEALRKGTSYISDINDQAVQDGIGTGFFRPVSDYSLIGEADAVIICVPTPLNDDAGPDLNYVKRAAQLIGAHLKKGQLVVLESSTYPGTTRDIVKPILEKSGLVCGKDFYLAYSPERVDPGNQFPIEVVPKVVGGATDACLEKVHQLYSGIYEEVVPVTSPETAELTKLLENTYRFINISFINEFAMICDRLGVNVWEVIEAASTKPYGFAAFYPGPGIGGHCIPVDPLYLQFVMKQSGLSSDFIELSEATNDRIVRYIAERSLQLAGKDKATDARILIYGVTYKRNIADVRESKSLDIIEKLIGMGADVSYHDPHVPDLDLSGKKLASVPIDSKMLKEYDCVVILTDHDALPKELLLNHANVIFDTRGVLREAAGKAKVIQLGNGRS</sequence>
<evidence type="ECO:0000313" key="9">
    <source>
        <dbReference type="Proteomes" id="UP000595038"/>
    </source>
</evidence>
<dbReference type="SUPFAM" id="SSF51735">
    <property type="entry name" value="NAD(P)-binding Rossmann-fold domains"/>
    <property type="match status" value="1"/>
</dbReference>
<dbReference type="Pfam" id="PF00984">
    <property type="entry name" value="UDPG_MGDP_dh"/>
    <property type="match status" value="1"/>
</dbReference>
<evidence type="ECO:0000313" key="6">
    <source>
        <dbReference type="EMBL" id="QPR72609.1"/>
    </source>
</evidence>
<accession>A0A415J470</accession>
<reference evidence="6 9" key="2">
    <citation type="submission" date="2020-12" db="EMBL/GenBank/DDBJ databases">
        <title>FDA dAtabase for Regulatory Grade micrObial Sequences (FDA-ARGOS): Supporting development and validation of Infectious Disease Dx tests.</title>
        <authorList>
            <person name="Nelson B."/>
            <person name="Plummer A."/>
            <person name="Tallon L."/>
            <person name="Sadzewicz L."/>
            <person name="Zhao X."/>
            <person name="Boylan J."/>
            <person name="Ott S."/>
            <person name="Bowen H."/>
            <person name="Vavikolanu K."/>
            <person name="Mehta A."/>
            <person name="Aluvathingal J."/>
            <person name="Nadendla S."/>
            <person name="Myers T."/>
            <person name="Yan Y."/>
            <person name="Sichtig H."/>
        </authorList>
    </citation>
    <scope>NUCLEOTIDE SEQUENCE [LARGE SCALE GENOMIC DNA]</scope>
    <source>
        <strain evidence="6 9">FDAARGOS_923</strain>
    </source>
</reference>
<dbReference type="InterPro" id="IPR014027">
    <property type="entry name" value="UDP-Glc/GDP-Man_DH_C"/>
</dbReference>
<dbReference type="InterPro" id="IPR001732">
    <property type="entry name" value="UDP-Glc/GDP-Man_DH_N"/>
</dbReference>
<evidence type="ECO:0000256" key="4">
    <source>
        <dbReference type="SAM" id="Phobius"/>
    </source>
</evidence>
<dbReference type="InterPro" id="IPR017476">
    <property type="entry name" value="UDP-Glc/GDP-Man"/>
</dbReference>
<dbReference type="GO" id="GO:0016616">
    <property type="term" value="F:oxidoreductase activity, acting on the CH-OH group of donors, NAD or NADP as acceptor"/>
    <property type="evidence" value="ECO:0007669"/>
    <property type="project" value="InterPro"/>
</dbReference>
<dbReference type="GO" id="GO:0051287">
    <property type="term" value="F:NAD binding"/>
    <property type="evidence" value="ECO:0007669"/>
    <property type="project" value="InterPro"/>
</dbReference>
<keyword evidence="2" id="KW-0520">NAD</keyword>
<feature type="transmembrane region" description="Helical" evidence="4">
    <location>
        <begin position="6"/>
        <end position="28"/>
    </location>
</feature>
<feature type="domain" description="UDP-glucose/GDP-mannose dehydrogenase C-terminal" evidence="5">
    <location>
        <begin position="321"/>
        <end position="416"/>
    </location>
</feature>
<dbReference type="RefSeq" id="WP_003179773.1">
    <property type="nucleotide sequence ID" value="NZ_BEXU01000050.1"/>
</dbReference>
<dbReference type="PANTHER" id="PTHR43491:SF1">
    <property type="entry name" value="UDP-N-ACETYL-D-MANNOSAMINE DEHYDROGENASE"/>
    <property type="match status" value="1"/>
</dbReference>
<dbReference type="Proteomes" id="UP000595038">
    <property type="component" value="Chromosome"/>
</dbReference>
<evidence type="ECO:0000256" key="1">
    <source>
        <dbReference type="ARBA" id="ARBA00023002"/>
    </source>
</evidence>
<dbReference type="Gene3D" id="3.40.50.720">
    <property type="entry name" value="NAD(P)-binding Rossmann-like Domain"/>
    <property type="match status" value="2"/>
</dbReference>
<dbReference type="EMBL" id="CP065647">
    <property type="protein sequence ID" value="QPR72609.1"/>
    <property type="molecule type" value="Genomic_DNA"/>
</dbReference>
<dbReference type="SMART" id="SM00984">
    <property type="entry name" value="UDPG_MGDP_dh_C"/>
    <property type="match status" value="1"/>
</dbReference>
<dbReference type="AlphaFoldDB" id="A0A415J470"/>
<keyword evidence="4" id="KW-1133">Transmembrane helix</keyword>
<gene>
    <name evidence="7" type="ORF">CHCC16736_1024</name>
    <name evidence="6" type="ORF">I6G80_22960</name>
</gene>
<dbReference type="InterPro" id="IPR036220">
    <property type="entry name" value="UDP-Glc/GDP-Man_DH_C_sf"/>
</dbReference>
<dbReference type="EMBL" id="NILC01000027">
    <property type="protein sequence ID" value="TWL24223.1"/>
    <property type="molecule type" value="Genomic_DNA"/>
</dbReference>
<dbReference type="SUPFAM" id="SSF52413">
    <property type="entry name" value="UDP-glucose/GDP-mannose dehydrogenase C-terminal domain"/>
    <property type="match status" value="1"/>
</dbReference>
<dbReference type="InterPro" id="IPR014026">
    <property type="entry name" value="UDP-Glc/GDP-Man_DH_dimer"/>
</dbReference>
<dbReference type="NCBIfam" id="TIGR03026">
    <property type="entry name" value="NDP-sugDHase"/>
    <property type="match status" value="1"/>
</dbReference>
<keyword evidence="4" id="KW-0812">Transmembrane</keyword>
<reference evidence="7 8" key="1">
    <citation type="submission" date="2019-06" db="EMBL/GenBank/DDBJ databases">
        <title>Genome sequence analysis of &gt;100 Bacillus licheniformis strains suggests intrinsic resistance to this species.</title>
        <authorList>
            <person name="Wels M."/>
            <person name="Siezen R.J."/>
            <person name="Johansen E."/>
            <person name="Stuer-Lauridsen B."/>
            <person name="Bjerre K."/>
            <person name="Nielsen B.K.K."/>
        </authorList>
    </citation>
    <scope>NUCLEOTIDE SEQUENCE [LARGE SCALE GENOMIC DNA]</scope>
    <source>
        <strain evidence="7 8">BAC-16736</strain>
    </source>
</reference>
<evidence type="ECO:0000256" key="3">
    <source>
        <dbReference type="PIRNR" id="PIRNR000124"/>
    </source>
</evidence>
<evidence type="ECO:0000259" key="5">
    <source>
        <dbReference type="SMART" id="SM00984"/>
    </source>
</evidence>
<dbReference type="SUPFAM" id="SSF48179">
    <property type="entry name" value="6-phosphogluconate dehydrogenase C-terminal domain-like"/>
    <property type="match status" value="1"/>
</dbReference>
<dbReference type="PIRSF" id="PIRSF500136">
    <property type="entry name" value="UDP_ManNAc_DH"/>
    <property type="match status" value="1"/>
</dbReference>
<dbReference type="PIRSF" id="PIRSF000124">
    <property type="entry name" value="UDPglc_GDPman_dh"/>
    <property type="match status" value="1"/>
</dbReference>
<comment type="similarity">
    <text evidence="3">Belongs to the UDP-glucose/GDP-mannose dehydrogenase family.</text>
</comment>
<evidence type="ECO:0000313" key="8">
    <source>
        <dbReference type="Proteomes" id="UP000435910"/>
    </source>
</evidence>
<dbReference type="GO" id="GO:0016628">
    <property type="term" value="F:oxidoreductase activity, acting on the CH-CH group of donors, NAD or NADP as acceptor"/>
    <property type="evidence" value="ECO:0007669"/>
    <property type="project" value="InterPro"/>
</dbReference>